<sequence length="192" mass="21015">MRLTLAAGIGAAFLKTATAALEACPSLTSAEYDYIVVGAGAGGGPLAARLALNGYKVLLMDAGHDVFNVNTTVPVYLARSNEDPQMALDYEVQHYPSGQPQVKKWYPRAAAIGGSTVHNALIHLRNHDYDLDTLSTRFKDSSWSASNMRKYLSEKIERNQYIPSFLGKALSYGYDGWLWTNFPPINLLLSPS</sequence>
<dbReference type="GO" id="GO:0050660">
    <property type="term" value="F:flavin adenine dinucleotide binding"/>
    <property type="evidence" value="ECO:0007669"/>
    <property type="project" value="InterPro"/>
</dbReference>
<evidence type="ECO:0000256" key="2">
    <source>
        <dbReference type="SAM" id="SignalP"/>
    </source>
</evidence>
<protein>
    <submittedName>
        <fullName evidence="3">Uncharacterized protein</fullName>
    </submittedName>
</protein>
<accession>M5C2W2</accession>
<dbReference type="EMBL" id="CAOJ01012021">
    <property type="protein sequence ID" value="CCO33756.1"/>
    <property type="molecule type" value="Genomic_DNA"/>
</dbReference>
<dbReference type="PANTHER" id="PTHR11552">
    <property type="entry name" value="GLUCOSE-METHANOL-CHOLINE GMC OXIDOREDUCTASE"/>
    <property type="match status" value="1"/>
</dbReference>
<evidence type="ECO:0000313" key="3">
    <source>
        <dbReference type="EMBL" id="CCO33756.1"/>
    </source>
</evidence>
<evidence type="ECO:0000313" key="4">
    <source>
        <dbReference type="Proteomes" id="UP000012065"/>
    </source>
</evidence>
<name>M5C2W2_THACB</name>
<organism evidence="3 4">
    <name type="scientific">Thanatephorus cucumeris (strain AG1-IB / isolate 7/3/14)</name>
    <name type="common">Lettuce bottom rot fungus</name>
    <name type="synonym">Rhizoctonia solani</name>
    <dbReference type="NCBI Taxonomy" id="1108050"/>
    <lineage>
        <taxon>Eukaryota</taxon>
        <taxon>Fungi</taxon>
        <taxon>Dikarya</taxon>
        <taxon>Basidiomycota</taxon>
        <taxon>Agaricomycotina</taxon>
        <taxon>Agaricomycetes</taxon>
        <taxon>Cantharellales</taxon>
        <taxon>Ceratobasidiaceae</taxon>
        <taxon>Rhizoctonia</taxon>
        <taxon>Rhizoctonia solani AG-1</taxon>
    </lineage>
</organism>
<keyword evidence="2" id="KW-0732">Signal</keyword>
<proteinExistence type="inferred from homology"/>
<feature type="chain" id="PRO_5004063830" evidence="2">
    <location>
        <begin position="20"/>
        <end position="192"/>
    </location>
</feature>
<comment type="similarity">
    <text evidence="1">Belongs to the GMC oxidoreductase family.</text>
</comment>
<dbReference type="Gene3D" id="3.50.50.60">
    <property type="entry name" value="FAD/NAD(P)-binding domain"/>
    <property type="match status" value="1"/>
</dbReference>
<gene>
    <name evidence="3" type="ORF">BN14_07842</name>
</gene>
<dbReference type="HOGENOM" id="CLU_1416070_0_0_1"/>
<dbReference type="Proteomes" id="UP000012065">
    <property type="component" value="Unassembled WGS sequence"/>
</dbReference>
<reference evidence="3 4" key="1">
    <citation type="journal article" date="2013" name="J. Biotechnol.">
        <title>Establishment and interpretation of the genome sequence of the phytopathogenic fungus Rhizoctonia solani AG1-IB isolate 7/3/14.</title>
        <authorList>
            <person name="Wibberg D.W."/>
            <person name="Jelonek L.J."/>
            <person name="Rupp O.R."/>
            <person name="Hennig M.H."/>
            <person name="Eikmeyer F.E."/>
            <person name="Goesmann A.G."/>
            <person name="Hartmann A.H."/>
            <person name="Borriss R.B."/>
            <person name="Grosch R.G."/>
            <person name="Puehler A.P."/>
            <person name="Schlueter A.S."/>
        </authorList>
    </citation>
    <scope>NUCLEOTIDE SEQUENCE [LARGE SCALE GENOMIC DNA]</scope>
    <source>
        <strain evidence="4">AG1-IB / isolate 7/3/14</strain>
    </source>
</reference>
<dbReference type="SUPFAM" id="SSF51905">
    <property type="entry name" value="FAD/NAD(P)-binding domain"/>
    <property type="match status" value="1"/>
</dbReference>
<dbReference type="InterPro" id="IPR036188">
    <property type="entry name" value="FAD/NAD-bd_sf"/>
</dbReference>
<dbReference type="Pfam" id="PF13450">
    <property type="entry name" value="NAD_binding_8"/>
    <property type="match status" value="1"/>
</dbReference>
<dbReference type="PANTHER" id="PTHR11552:SF100">
    <property type="entry name" value="DEHYDROGENASE, PUTATIVE (AFU_ORTHOLOGUE AFUA_5G00630)-RELATED"/>
    <property type="match status" value="1"/>
</dbReference>
<dbReference type="GO" id="GO:0016491">
    <property type="term" value="F:oxidoreductase activity"/>
    <property type="evidence" value="ECO:0007669"/>
    <property type="project" value="TreeGrafter"/>
</dbReference>
<dbReference type="AlphaFoldDB" id="M5C2W2"/>
<dbReference type="InterPro" id="IPR012132">
    <property type="entry name" value="GMC_OxRdtase"/>
</dbReference>
<evidence type="ECO:0000256" key="1">
    <source>
        <dbReference type="ARBA" id="ARBA00010790"/>
    </source>
</evidence>
<comment type="caution">
    <text evidence="3">The sequence shown here is derived from an EMBL/GenBank/DDBJ whole genome shotgun (WGS) entry which is preliminary data.</text>
</comment>
<feature type="signal peptide" evidence="2">
    <location>
        <begin position="1"/>
        <end position="19"/>
    </location>
</feature>